<sequence length="622" mass="67918">MVVKKPRIVIIGAGMAGLTAANKLYLASASKELFEVCVVEGGSRVGGRINTSEFGGDRIEMGATWIHGIVGSPIHKIAQEIHSLHSGQPWECMDGNTDEAITIAEGGFHLSPSIVDPITKLFNNLMAYSQGKLGELESYHKLAALAASNNNLSVGSFLRQGLEAYQVSEEQEEVKGCGNWSRKLLEEAIFAMHENNQRTYTSADDLVTLDYSAESEYKMFPGEEITIAKGYLSIIESLASVLPPGLVQLGRKVTRIEWQPGERKGVENGCCSSSSRPVKLHFCDGSVMTADHVIVTVSLGVLKAAIGDDSGMFCPPLPPSKAEAISRLGFGVVNKLFMQLSPTQTHGGGKHEHYNKGFPFLQMVFHSPQSEMRHKKIPCWMRRTATLFPIYNNSSVLLSWFVGEEALALESLKDEEIINGVSSTVSCFLQHSQWQKGSSSHKLCNGNVNSEERSHQNEVKFSKVLKSKWGTDPLFLGSYSYVAVGSSGDDLDTMAEPLPKDSSCQPCASSPLQILFAGEATHRTHYSTTHGAYFSESEFRTRKLHFRYANAMQPPCPCVFSGFSQRTGSAKPGSFQLGISSLKLAWSGFMKTTGPILLPSSTASLPQVLYDVSRIDDFKAAF</sequence>
<comment type="similarity">
    <text evidence="3">Belongs to the flavin monoamine oxidase family.</text>
</comment>
<dbReference type="OrthoDB" id="2019015at2759"/>
<dbReference type="SUPFAM" id="SSF54373">
    <property type="entry name" value="FAD-linked reductases, C-terminal domain"/>
    <property type="match status" value="1"/>
</dbReference>
<dbReference type="Gene3D" id="3.90.660.10">
    <property type="match status" value="1"/>
</dbReference>
<gene>
    <name evidence="9" type="primary">PAO5</name>
    <name evidence="9" type="ORF">CR513_31383</name>
</gene>
<dbReference type="InterPro" id="IPR050281">
    <property type="entry name" value="Flavin_monoamine_oxidase"/>
</dbReference>
<evidence type="ECO:0000256" key="3">
    <source>
        <dbReference type="ARBA" id="ARBA00005995"/>
    </source>
</evidence>
<dbReference type="InterPro" id="IPR036188">
    <property type="entry name" value="FAD/NAD-bd_sf"/>
</dbReference>
<dbReference type="GO" id="GO:0046592">
    <property type="term" value="F:polyamine oxidase activity"/>
    <property type="evidence" value="ECO:0007669"/>
    <property type="project" value="TreeGrafter"/>
</dbReference>
<evidence type="ECO:0000256" key="4">
    <source>
        <dbReference type="ARBA" id="ARBA00022490"/>
    </source>
</evidence>
<evidence type="ECO:0000256" key="2">
    <source>
        <dbReference type="ARBA" id="ARBA00004496"/>
    </source>
</evidence>
<keyword evidence="5" id="KW-0285">Flavoprotein</keyword>
<dbReference type="STRING" id="157652.A0A371GA06"/>
<evidence type="ECO:0000259" key="8">
    <source>
        <dbReference type="Pfam" id="PF01593"/>
    </source>
</evidence>
<reference evidence="9" key="1">
    <citation type="submission" date="2018-05" db="EMBL/GenBank/DDBJ databases">
        <title>Draft genome of Mucuna pruriens seed.</title>
        <authorList>
            <person name="Nnadi N.E."/>
            <person name="Vos R."/>
            <person name="Hasami M.H."/>
            <person name="Devisetty U.K."/>
            <person name="Aguiy J.C."/>
        </authorList>
    </citation>
    <scope>NUCLEOTIDE SEQUENCE [LARGE SCALE GENOMIC DNA]</scope>
    <source>
        <strain evidence="9">JCA_2017</strain>
    </source>
</reference>
<dbReference type="PANTHER" id="PTHR10742">
    <property type="entry name" value="FLAVIN MONOAMINE OXIDASE"/>
    <property type="match status" value="1"/>
</dbReference>
<evidence type="ECO:0000256" key="5">
    <source>
        <dbReference type="ARBA" id="ARBA00022630"/>
    </source>
</evidence>
<comment type="subcellular location">
    <subcellularLocation>
        <location evidence="2">Cytoplasm</location>
    </subcellularLocation>
</comment>
<keyword evidence="7" id="KW-0560">Oxidoreductase</keyword>
<dbReference type="Proteomes" id="UP000257109">
    <property type="component" value="Unassembled WGS sequence"/>
</dbReference>
<keyword evidence="10" id="KW-1185">Reference proteome</keyword>
<evidence type="ECO:0000313" key="10">
    <source>
        <dbReference type="Proteomes" id="UP000257109"/>
    </source>
</evidence>
<dbReference type="AlphaFoldDB" id="A0A371GA06"/>
<keyword evidence="4" id="KW-0963">Cytoplasm</keyword>
<evidence type="ECO:0000256" key="1">
    <source>
        <dbReference type="ARBA" id="ARBA00001974"/>
    </source>
</evidence>
<dbReference type="Gene3D" id="3.50.50.60">
    <property type="entry name" value="FAD/NAD(P)-binding domain"/>
    <property type="match status" value="2"/>
</dbReference>
<proteinExistence type="inferred from homology"/>
<dbReference type="Pfam" id="PF01593">
    <property type="entry name" value="Amino_oxidase"/>
    <property type="match status" value="1"/>
</dbReference>
<dbReference type="EMBL" id="QJKJ01006302">
    <property type="protein sequence ID" value="RDX87183.1"/>
    <property type="molecule type" value="Genomic_DNA"/>
</dbReference>
<organism evidence="9 10">
    <name type="scientific">Mucuna pruriens</name>
    <name type="common">Velvet bean</name>
    <name type="synonym">Dolichos pruriens</name>
    <dbReference type="NCBI Taxonomy" id="157652"/>
    <lineage>
        <taxon>Eukaryota</taxon>
        <taxon>Viridiplantae</taxon>
        <taxon>Streptophyta</taxon>
        <taxon>Embryophyta</taxon>
        <taxon>Tracheophyta</taxon>
        <taxon>Spermatophyta</taxon>
        <taxon>Magnoliopsida</taxon>
        <taxon>eudicotyledons</taxon>
        <taxon>Gunneridae</taxon>
        <taxon>Pentapetalae</taxon>
        <taxon>rosids</taxon>
        <taxon>fabids</taxon>
        <taxon>Fabales</taxon>
        <taxon>Fabaceae</taxon>
        <taxon>Papilionoideae</taxon>
        <taxon>50 kb inversion clade</taxon>
        <taxon>NPAAA clade</taxon>
        <taxon>indigoferoid/millettioid clade</taxon>
        <taxon>Phaseoleae</taxon>
        <taxon>Mucuna</taxon>
    </lineage>
</organism>
<evidence type="ECO:0000256" key="6">
    <source>
        <dbReference type="ARBA" id="ARBA00022827"/>
    </source>
</evidence>
<feature type="non-terminal residue" evidence="9">
    <location>
        <position position="1"/>
    </location>
</feature>
<dbReference type="FunFam" id="3.50.50.60:FF:000448">
    <property type="entry name" value="Putative polyamine oxidase 5 isoform A"/>
    <property type="match status" value="1"/>
</dbReference>
<comment type="cofactor">
    <cofactor evidence="1">
        <name>FAD</name>
        <dbReference type="ChEBI" id="CHEBI:57692"/>
    </cofactor>
</comment>
<comment type="caution">
    <text evidence="9">The sequence shown here is derived from an EMBL/GenBank/DDBJ whole genome shotgun (WGS) entry which is preliminary data.</text>
</comment>
<dbReference type="PANTHER" id="PTHR10742:SF405">
    <property type="entry name" value="PEROXISOMAL N(1)-ACETYL-SPERMINE_SPERMIDINE OXIDASE"/>
    <property type="match status" value="1"/>
</dbReference>
<dbReference type="GO" id="GO:0005737">
    <property type="term" value="C:cytoplasm"/>
    <property type="evidence" value="ECO:0007669"/>
    <property type="project" value="UniProtKB-SubCell"/>
</dbReference>
<dbReference type="InterPro" id="IPR002937">
    <property type="entry name" value="Amino_oxidase"/>
</dbReference>
<name>A0A371GA06_MUCPR</name>
<evidence type="ECO:0000256" key="7">
    <source>
        <dbReference type="ARBA" id="ARBA00023002"/>
    </source>
</evidence>
<feature type="domain" description="Amine oxidase" evidence="8">
    <location>
        <begin position="15"/>
        <end position="535"/>
    </location>
</feature>
<dbReference type="SUPFAM" id="SSF51905">
    <property type="entry name" value="FAD/NAD(P)-binding domain"/>
    <property type="match status" value="1"/>
</dbReference>
<keyword evidence="6" id="KW-0274">FAD</keyword>
<protein>
    <submittedName>
        <fullName evidence="9">Polyamine oxidase 5</fullName>
    </submittedName>
</protein>
<accession>A0A371GA06</accession>
<evidence type="ECO:0000313" key="9">
    <source>
        <dbReference type="EMBL" id="RDX87183.1"/>
    </source>
</evidence>